<comment type="caution">
    <text evidence="5">The sequence shown here is derived from an EMBL/GenBank/DDBJ whole genome shotgun (WGS) entry which is preliminary data.</text>
</comment>
<evidence type="ECO:0000256" key="1">
    <source>
        <dbReference type="ARBA" id="ARBA00022980"/>
    </source>
</evidence>
<protein>
    <recommendedName>
        <fullName evidence="3">Small ribosomal subunit protein bS16</fullName>
    </recommendedName>
</protein>
<dbReference type="PROSITE" id="PS00732">
    <property type="entry name" value="RIBOSOMAL_S16"/>
    <property type="match status" value="1"/>
</dbReference>
<feature type="region of interest" description="Disordered" evidence="4">
    <location>
        <begin position="82"/>
        <end position="203"/>
    </location>
</feature>
<dbReference type="GO" id="GO:0005737">
    <property type="term" value="C:cytoplasm"/>
    <property type="evidence" value="ECO:0007669"/>
    <property type="project" value="UniProtKB-ARBA"/>
</dbReference>
<sequence length="203" mass="22588">MLKLRLKRTGRKNDPSFRVVITEATAPPKGKYLESVGSYRPASKELKLNKERIEHWLSKGVQPTDVVHNILIKEGILKGAKRSVHSTRIRKKSEEAAAAEKKEGEVKAGAEAEEISTETKEEAKPEEAPAEESKPDEEPAEEETSVEAPAEEEIPKEEPKTEESADGADEEAKPEEPAEPEKQEEPKEENIDKTEQIGQDNTN</sequence>
<reference evidence="5 6" key="1">
    <citation type="journal article" date="2016" name="Nat. Commun.">
        <title>Thousands of microbial genomes shed light on interconnected biogeochemical processes in an aquifer system.</title>
        <authorList>
            <person name="Anantharaman K."/>
            <person name="Brown C.T."/>
            <person name="Hug L.A."/>
            <person name="Sharon I."/>
            <person name="Castelle C.J."/>
            <person name="Probst A.J."/>
            <person name="Thomas B.C."/>
            <person name="Singh A."/>
            <person name="Wilkins M.J."/>
            <person name="Karaoz U."/>
            <person name="Brodie E.L."/>
            <person name="Williams K.H."/>
            <person name="Hubbard S.S."/>
            <person name="Banfield J.F."/>
        </authorList>
    </citation>
    <scope>NUCLEOTIDE SEQUENCE [LARGE SCALE GENOMIC DNA]</scope>
</reference>
<dbReference type="EMBL" id="MHOH01000002">
    <property type="protein sequence ID" value="OGZ61237.1"/>
    <property type="molecule type" value="Genomic_DNA"/>
</dbReference>
<dbReference type="GO" id="GO:0015935">
    <property type="term" value="C:small ribosomal subunit"/>
    <property type="evidence" value="ECO:0007669"/>
    <property type="project" value="TreeGrafter"/>
</dbReference>
<proteinExistence type="inferred from homology"/>
<dbReference type="Gene3D" id="3.30.1320.10">
    <property type="match status" value="1"/>
</dbReference>
<organism evidence="5 6">
    <name type="scientific">Candidatus Spechtbacteria bacterium RIFCSPLOWO2_01_FULL_43_12</name>
    <dbReference type="NCBI Taxonomy" id="1802162"/>
    <lineage>
        <taxon>Bacteria</taxon>
        <taxon>Candidatus Spechtiibacteriota</taxon>
    </lineage>
</organism>
<dbReference type="SUPFAM" id="SSF54565">
    <property type="entry name" value="Ribosomal protein S16"/>
    <property type="match status" value="1"/>
</dbReference>
<dbReference type="PANTHER" id="PTHR12919:SF20">
    <property type="entry name" value="SMALL RIBOSOMAL SUBUNIT PROTEIN BS16M"/>
    <property type="match status" value="1"/>
</dbReference>
<feature type="compositionally biased region" description="Basic and acidic residues" evidence="4">
    <location>
        <begin position="170"/>
        <end position="195"/>
    </location>
</feature>
<evidence type="ECO:0000256" key="4">
    <source>
        <dbReference type="SAM" id="MobiDB-lite"/>
    </source>
</evidence>
<dbReference type="AlphaFoldDB" id="A0A1G2HFG6"/>
<dbReference type="InterPro" id="IPR000307">
    <property type="entry name" value="Ribosomal_bS16"/>
</dbReference>
<feature type="compositionally biased region" description="Acidic residues" evidence="4">
    <location>
        <begin position="138"/>
        <end position="155"/>
    </location>
</feature>
<evidence type="ECO:0000256" key="3">
    <source>
        <dbReference type="HAMAP-Rule" id="MF_00385"/>
    </source>
</evidence>
<dbReference type="Pfam" id="PF00886">
    <property type="entry name" value="Ribosomal_S16"/>
    <property type="match status" value="1"/>
</dbReference>
<accession>A0A1G2HFG6</accession>
<dbReference type="NCBIfam" id="TIGR00002">
    <property type="entry name" value="S16"/>
    <property type="match status" value="1"/>
</dbReference>
<dbReference type="HAMAP" id="MF_00385">
    <property type="entry name" value="Ribosomal_bS16"/>
    <property type="match status" value="1"/>
</dbReference>
<name>A0A1G2HFG6_9BACT</name>
<feature type="compositionally biased region" description="Basic and acidic residues" evidence="4">
    <location>
        <begin position="92"/>
        <end position="110"/>
    </location>
</feature>
<feature type="compositionally biased region" description="Basic residues" evidence="4">
    <location>
        <begin position="82"/>
        <end position="91"/>
    </location>
</feature>
<evidence type="ECO:0000313" key="6">
    <source>
        <dbReference type="Proteomes" id="UP000178835"/>
    </source>
</evidence>
<evidence type="ECO:0000256" key="2">
    <source>
        <dbReference type="ARBA" id="ARBA00023274"/>
    </source>
</evidence>
<dbReference type="GO" id="GO:0003735">
    <property type="term" value="F:structural constituent of ribosome"/>
    <property type="evidence" value="ECO:0007669"/>
    <property type="project" value="InterPro"/>
</dbReference>
<dbReference type="InterPro" id="IPR020592">
    <property type="entry name" value="Ribosomal_bS16_CS"/>
</dbReference>
<comment type="similarity">
    <text evidence="3">Belongs to the bacterial ribosomal protein bS16 family.</text>
</comment>
<keyword evidence="2 3" id="KW-0687">Ribonucleoprotein</keyword>
<dbReference type="InterPro" id="IPR023803">
    <property type="entry name" value="Ribosomal_bS16_dom_sf"/>
</dbReference>
<dbReference type="GO" id="GO:0006412">
    <property type="term" value="P:translation"/>
    <property type="evidence" value="ECO:0007669"/>
    <property type="project" value="UniProtKB-UniRule"/>
</dbReference>
<feature type="compositionally biased region" description="Basic and acidic residues" evidence="4">
    <location>
        <begin position="117"/>
        <end position="137"/>
    </location>
</feature>
<dbReference type="Proteomes" id="UP000178835">
    <property type="component" value="Unassembled WGS sequence"/>
</dbReference>
<gene>
    <name evidence="3" type="primary">rpsP</name>
    <name evidence="5" type="ORF">A2919_00880</name>
</gene>
<dbReference type="PANTHER" id="PTHR12919">
    <property type="entry name" value="30S RIBOSOMAL PROTEIN S16"/>
    <property type="match status" value="1"/>
</dbReference>
<keyword evidence="1 3" id="KW-0689">Ribosomal protein</keyword>
<evidence type="ECO:0000313" key="5">
    <source>
        <dbReference type="EMBL" id="OGZ61237.1"/>
    </source>
</evidence>